<protein>
    <submittedName>
        <fullName evidence="3">Transposase-like zinc-binding protein</fullName>
    </submittedName>
</protein>
<dbReference type="OrthoDB" id="9791273at2"/>
<proteinExistence type="predicted"/>
<accession>A0A397QTV4</accession>
<dbReference type="AlphaFoldDB" id="A0A397QTV4"/>
<evidence type="ECO:0000313" key="4">
    <source>
        <dbReference type="Proteomes" id="UP000266506"/>
    </source>
</evidence>
<sequence length="470" mass="56041">MINVTKDYLSLDNSVRTEYFRNILLEAARNGERVYQNAFNAINNLPCVRESKGKVTLRELFSEYWDMFYDYYNPLGLIRPAIKDNVDAMIHCKDFSKGYLTYECPNCKNLVNIGLSCNSRFCSSCGNRYREERALSISKTVISKTHRQFVFSIAKELRKYFIEPDDRDNLLDILFEAVNEAFNLLLDSPIAKREHRQFGYMLFLHTYGRDIKWNPHIHALICEGYMDKNNIFHKYYFFPYERLRKSFMYSLHNKMYIYMKKNKTKDEYNKFYKLTKSLEKRYPDGYYAHGPKLKDKNNNRVSIKNLTSYIARYASHPAIAESRILKVDYTNATITYYYDPHEDDLLDEDDPNRLGRQEITESVFVFMKKLVRHIPNKGFHNIRYCGFYSKHTNQDLSKLKKLYTTIELNKMKSNINWNKKMKLTYNYEPLLCTCGHYMNFCPELSFFPDKKGIPKQLSFYDFNEEGELYA</sequence>
<dbReference type="InterPro" id="IPR026889">
    <property type="entry name" value="Zn_Tnp"/>
</dbReference>
<dbReference type="InParanoid" id="A0A397QTV4"/>
<dbReference type="EMBL" id="QXEV01000024">
    <property type="protein sequence ID" value="RIA65030.1"/>
    <property type="molecule type" value="Genomic_DNA"/>
</dbReference>
<comment type="caution">
    <text evidence="3">The sequence shown here is derived from an EMBL/GenBank/DDBJ whole genome shotgun (WGS) entry which is preliminary data.</text>
</comment>
<keyword evidence="4" id="KW-1185">Reference proteome</keyword>
<dbReference type="GO" id="GO:0004803">
    <property type="term" value="F:transposase activity"/>
    <property type="evidence" value="ECO:0007669"/>
    <property type="project" value="InterPro"/>
</dbReference>
<dbReference type="Pfam" id="PF14319">
    <property type="entry name" value="Zn_Tnp_IS91"/>
    <property type="match status" value="1"/>
</dbReference>
<reference evidence="3 4" key="1">
    <citation type="submission" date="2018-08" db="EMBL/GenBank/DDBJ databases">
        <title>Genomic Encyclopedia of Archaeal and Bacterial Type Strains, Phase II (KMG-II): from individual species to whole genera.</title>
        <authorList>
            <person name="Goeker M."/>
        </authorList>
    </citation>
    <scope>NUCLEOTIDE SEQUENCE [LARGE SCALE GENOMIC DNA]</scope>
    <source>
        <strain evidence="3 4">ATCC 27112</strain>
    </source>
</reference>
<dbReference type="GO" id="GO:0006313">
    <property type="term" value="P:DNA transposition"/>
    <property type="evidence" value="ECO:0007669"/>
    <property type="project" value="InterPro"/>
</dbReference>
<feature type="domain" description="Transposase zinc-binding" evidence="2">
    <location>
        <begin position="62"/>
        <end position="153"/>
    </location>
</feature>
<dbReference type="Pfam" id="PF04986">
    <property type="entry name" value="Y2_Tnp"/>
    <property type="match status" value="1"/>
</dbReference>
<dbReference type="PANTHER" id="PTHR37023:SF1">
    <property type="entry name" value="ISSOD25 TRANSPOSASE TNPA_ISSOD25"/>
    <property type="match status" value="1"/>
</dbReference>
<dbReference type="InterPro" id="IPR007069">
    <property type="entry name" value="Transposase_32"/>
</dbReference>
<dbReference type="GO" id="GO:0003677">
    <property type="term" value="F:DNA binding"/>
    <property type="evidence" value="ECO:0007669"/>
    <property type="project" value="InterPro"/>
</dbReference>
<dbReference type="PANTHER" id="PTHR37023">
    <property type="entry name" value="TRANSPOSASE"/>
    <property type="match status" value="1"/>
</dbReference>
<name>A0A397QTV4_9MOLU</name>
<evidence type="ECO:0000313" key="3">
    <source>
        <dbReference type="EMBL" id="RIA65030.1"/>
    </source>
</evidence>
<dbReference type="Proteomes" id="UP000266506">
    <property type="component" value="Unassembled WGS sequence"/>
</dbReference>
<feature type="domain" description="Transposase IS801/IS1294" evidence="1">
    <location>
        <begin position="199"/>
        <end position="393"/>
    </location>
</feature>
<evidence type="ECO:0000259" key="1">
    <source>
        <dbReference type="Pfam" id="PF04986"/>
    </source>
</evidence>
<organism evidence="3 4">
    <name type="scientific">Anaeroplasma bactoclasticum</name>
    <dbReference type="NCBI Taxonomy" id="2088"/>
    <lineage>
        <taxon>Bacteria</taxon>
        <taxon>Bacillati</taxon>
        <taxon>Mycoplasmatota</taxon>
        <taxon>Mollicutes</taxon>
        <taxon>Anaeroplasmatales</taxon>
        <taxon>Anaeroplasmataceae</taxon>
        <taxon>Anaeroplasma</taxon>
    </lineage>
</organism>
<evidence type="ECO:0000259" key="2">
    <source>
        <dbReference type="Pfam" id="PF14319"/>
    </source>
</evidence>
<gene>
    <name evidence="3" type="ORF">EI71_01630</name>
</gene>
<dbReference type="RefSeq" id="WP_119016723.1">
    <property type="nucleotide sequence ID" value="NZ_QXEV01000024.1"/>
</dbReference>